<proteinExistence type="predicted"/>
<keyword evidence="2" id="KW-1185">Reference proteome</keyword>
<evidence type="ECO:0000313" key="2">
    <source>
        <dbReference type="Proteomes" id="UP001162131"/>
    </source>
</evidence>
<dbReference type="EMBL" id="CAJZBQ010000045">
    <property type="protein sequence ID" value="CAG9328251.1"/>
    <property type="molecule type" value="Genomic_DNA"/>
</dbReference>
<name>A0AAU9JT14_9CILI</name>
<dbReference type="AlphaFoldDB" id="A0AAU9JT14"/>
<reference evidence="1" key="1">
    <citation type="submission" date="2021-09" db="EMBL/GenBank/DDBJ databases">
        <authorList>
            <consortium name="AG Swart"/>
            <person name="Singh M."/>
            <person name="Singh A."/>
            <person name="Seah K."/>
            <person name="Emmerich C."/>
        </authorList>
    </citation>
    <scope>NUCLEOTIDE SEQUENCE</scope>
    <source>
        <strain evidence="1">ATCC30299</strain>
    </source>
</reference>
<gene>
    <name evidence="1" type="ORF">BSTOLATCC_MIC45706</name>
</gene>
<sequence>MIAFTKEGKISFWSLIAYNQLFHYDIKQEIIYFQLTADEKYLAYTINKKEEKDEKMKNNTDNLFIKKNSFATDTGVAAGPGSEFSYMKYVMDLINNKGK</sequence>
<dbReference type="Proteomes" id="UP001162131">
    <property type="component" value="Unassembled WGS sequence"/>
</dbReference>
<comment type="caution">
    <text evidence="1">The sequence shown here is derived from an EMBL/GenBank/DDBJ whole genome shotgun (WGS) entry which is preliminary data.</text>
</comment>
<evidence type="ECO:0000313" key="1">
    <source>
        <dbReference type="EMBL" id="CAG9328251.1"/>
    </source>
</evidence>
<accession>A0AAU9JT14</accession>
<protein>
    <submittedName>
        <fullName evidence="1">Uncharacterized protein</fullName>
    </submittedName>
</protein>
<organism evidence="1 2">
    <name type="scientific">Blepharisma stoltei</name>
    <dbReference type="NCBI Taxonomy" id="1481888"/>
    <lineage>
        <taxon>Eukaryota</taxon>
        <taxon>Sar</taxon>
        <taxon>Alveolata</taxon>
        <taxon>Ciliophora</taxon>
        <taxon>Postciliodesmatophora</taxon>
        <taxon>Heterotrichea</taxon>
        <taxon>Heterotrichida</taxon>
        <taxon>Blepharismidae</taxon>
        <taxon>Blepharisma</taxon>
    </lineage>
</organism>